<gene>
    <name evidence="1" type="primary">mutL</name>
    <name evidence="1" type="ORF">JFY71_09980</name>
</gene>
<accession>A0AC61MTI0</accession>
<dbReference type="Proteomes" id="UP000595814">
    <property type="component" value="Chromosome"/>
</dbReference>
<organism evidence="1 2">
    <name type="scientific">Miniphocaeibacter halophilus</name>
    <dbReference type="NCBI Taxonomy" id="2931922"/>
    <lineage>
        <taxon>Bacteria</taxon>
        <taxon>Bacillati</taxon>
        <taxon>Bacillota</taxon>
        <taxon>Tissierellia</taxon>
        <taxon>Tissierellales</taxon>
        <taxon>Peptoniphilaceae</taxon>
        <taxon>Miniphocaeibacter</taxon>
    </lineage>
</organism>
<name>A0AC61MTI0_9FIRM</name>
<keyword evidence="1" id="KW-0255">Endonuclease</keyword>
<keyword evidence="1" id="KW-0378">Hydrolase</keyword>
<keyword evidence="2" id="KW-1185">Reference proteome</keyword>
<proteinExistence type="predicted"/>
<evidence type="ECO:0000313" key="2">
    <source>
        <dbReference type="Proteomes" id="UP000595814"/>
    </source>
</evidence>
<dbReference type="EMBL" id="CP066744">
    <property type="protein sequence ID" value="QQK07608.1"/>
    <property type="molecule type" value="Genomic_DNA"/>
</dbReference>
<protein>
    <submittedName>
        <fullName evidence="1">DNA mismatch repair endonuclease MutL</fullName>
    </submittedName>
</protein>
<reference evidence="1 2" key="1">
    <citation type="journal article" date="2022" name="Int. J. Syst. Evol. Microbiol.">
        <title>Miniphocaeibacter halophilus sp. nov., an ammonium-tolerant acetate-producing bacterium isolated from a biogas system.</title>
        <authorList>
            <person name="Schnurer A."/>
            <person name="Singh A."/>
            <person name="Bi S."/>
            <person name="Qiao W."/>
            <person name="Westerholm M."/>
        </authorList>
    </citation>
    <scope>NUCLEOTIDE SEQUENCE [LARGE SCALE GENOMIC DNA]</scope>
    <source>
        <strain evidence="1 2">AMB_01</strain>
    </source>
</reference>
<keyword evidence="1" id="KW-0540">Nuclease</keyword>
<evidence type="ECO:0000313" key="1">
    <source>
        <dbReference type="EMBL" id="QQK07608.1"/>
    </source>
</evidence>
<sequence length="633" mass="72992">MIQVLSNDTIQKIAAGEVIEKPSSIVKELVENSIDAGATNIVVEIKNGGLDYIEVLDNGKGIAKDEIEIAFKRHATSKLNDFNDLYNLQSLGFRGEALASIVSVSKVIISTRTNDEKLGHKVYFEDGKKIEERPIAKNIGTSIIVKDLFYNVPVRKRFLKSKTTEANSITNLMYKLAIGNYGIGITYIKDDKLIFETKEKENLNSVLTELFGVNIVDNLLEFTLSGREYKINGYISNNKYYRANRSLQYIYINGRYIESKEIRDSIETAYKAVIPNGRYPVFQIFLSINPKHIDVNIHPNKEKVQITILEEILNSIQLKTKEILNQEFSLPEIKSKDDIKENILFQEDNSIKDLLEKFENNKATNSISNTNTDKIEKIEHDNTGKINLDNNTTSEEDFNNFVFESNEYYSVNTNTQEDLEIKEDYNIEIEEVNFIKENDFNEYIYIGTIFKTYLLYEDRVNNRIFIVDQHAAHERVLYEEFLKEFEEDEVIIQELIVPITIDLKQDEYDLYLENKDIFGKIGYNVDLFGGRTIIIRSVPNILGNAKNEQLFLDLLDSISNSDKKDGLDSIYKKIIKNSCKNAVKAGDSLSEMEIRELLNKLMNCKEPYTCPHGRPTLIEMSKYELEKEFMRVK</sequence>